<dbReference type="InterPro" id="IPR013424">
    <property type="entry name" value="Ice-binding_C"/>
</dbReference>
<organism evidence="2 3">
    <name type="scientific">Marinobacter albus</name>
    <dbReference type="NCBI Taxonomy" id="3030833"/>
    <lineage>
        <taxon>Bacteria</taxon>
        <taxon>Pseudomonadati</taxon>
        <taxon>Pseudomonadota</taxon>
        <taxon>Gammaproteobacteria</taxon>
        <taxon>Pseudomonadales</taxon>
        <taxon>Marinobacteraceae</taxon>
        <taxon>Marinobacter</taxon>
    </lineage>
</organism>
<keyword evidence="3" id="KW-1185">Reference proteome</keyword>
<sequence>MVEFFKSCFVGFGNPREGFFMNTLSRIVIIAAAVGASGLAHATFIDIVANPGGALVPVSGDNRYAVRDRGAFSSNHSEAYNTASSAPGEAFRAFYSAGLGKLDFGFSSVKPVGAPAGSVSNLSEANQAPFYNYTIFQGRLDHMILGLDDNNRVDDDHDDMLVMMRAFSIPVPEPGTLALFGLGLSGLICSRKHPLKRKVTFEN</sequence>
<dbReference type="RefSeq" id="WP_228743559.1">
    <property type="nucleotide sequence ID" value="NZ_JASSQD010000003.1"/>
</dbReference>
<evidence type="ECO:0000259" key="1">
    <source>
        <dbReference type="Pfam" id="PF07589"/>
    </source>
</evidence>
<gene>
    <name evidence="2" type="ORF">QQF73_15095</name>
</gene>
<dbReference type="NCBIfam" id="TIGR02595">
    <property type="entry name" value="PEP_CTERM"/>
    <property type="match status" value="1"/>
</dbReference>
<feature type="domain" description="Ice-binding protein C-terminal" evidence="1">
    <location>
        <begin position="170"/>
        <end position="192"/>
    </location>
</feature>
<evidence type="ECO:0000313" key="2">
    <source>
        <dbReference type="EMBL" id="MDK9558959.1"/>
    </source>
</evidence>
<protein>
    <submittedName>
        <fullName evidence="2">PEP-CTERM sorting domain-containing protein</fullName>
    </submittedName>
</protein>
<accession>A0ABT7HF12</accession>
<dbReference type="Proteomes" id="UP001223547">
    <property type="component" value="Unassembled WGS sequence"/>
</dbReference>
<comment type="caution">
    <text evidence="2">The sequence shown here is derived from an EMBL/GenBank/DDBJ whole genome shotgun (WGS) entry which is preliminary data.</text>
</comment>
<name>A0ABT7HF12_9GAMM</name>
<dbReference type="EMBL" id="JASSQD010000003">
    <property type="protein sequence ID" value="MDK9558959.1"/>
    <property type="molecule type" value="Genomic_DNA"/>
</dbReference>
<evidence type="ECO:0000313" key="3">
    <source>
        <dbReference type="Proteomes" id="UP001223547"/>
    </source>
</evidence>
<dbReference type="Pfam" id="PF07589">
    <property type="entry name" value="PEP-CTERM"/>
    <property type="match status" value="1"/>
</dbReference>
<reference evidence="2 3" key="1">
    <citation type="submission" date="2023-05" db="EMBL/GenBank/DDBJ databases">
        <title>Marinobacter albus sp. nov., a marine bacterium isolated from sand in a coastal intertidal zone of huludao.</title>
        <authorList>
            <person name="Deng T."/>
        </authorList>
    </citation>
    <scope>NUCLEOTIDE SEQUENCE [LARGE SCALE GENOMIC DNA]</scope>
    <source>
        <strain evidence="2 3">M216</strain>
    </source>
</reference>
<proteinExistence type="predicted"/>